<dbReference type="GO" id="GO:0022857">
    <property type="term" value="F:transmembrane transporter activity"/>
    <property type="evidence" value="ECO:0007669"/>
    <property type="project" value="InterPro"/>
</dbReference>
<evidence type="ECO:0000256" key="13">
    <source>
        <dbReference type="ARBA" id="ARBA00044893"/>
    </source>
</evidence>
<evidence type="ECO:0000256" key="24">
    <source>
        <dbReference type="ARBA" id="ARBA00046376"/>
    </source>
</evidence>
<dbReference type="GeneID" id="119732586"/>
<dbReference type="EnsemblMetazoa" id="XM_038206157.1">
    <property type="protein sequence ID" value="XP_038062085.1"/>
    <property type="gene ID" value="LOC119732586"/>
</dbReference>
<evidence type="ECO:0000256" key="17">
    <source>
        <dbReference type="ARBA" id="ARBA00044903"/>
    </source>
</evidence>
<evidence type="ECO:0000256" key="4">
    <source>
        <dbReference type="ARBA" id="ARBA00022692"/>
    </source>
</evidence>
<comment type="function">
    <text evidence="23">Lysosomal dipeptide uniporter that selectively exports lysine, arginine or histidine-containing dipeptides with a net positive charge from the lysosome lumen into the cytosol. Could play a role in a specific type of protein O-glycosylation indirectly regulating macrophages migration and tissue invasion. Also essential for liver homeostasis.</text>
</comment>
<comment type="catalytic activity">
    <reaction evidence="15">
        <text>L-arginyl-L-alpha-amino acid(out) = L-arginyl-L-alpha-amino acid(in)</text>
        <dbReference type="Rhea" id="RHEA:79371"/>
        <dbReference type="ChEBI" id="CHEBI:84315"/>
    </reaction>
</comment>
<evidence type="ECO:0000256" key="3">
    <source>
        <dbReference type="ARBA" id="ARBA00022448"/>
    </source>
</evidence>
<keyword evidence="4 25" id="KW-0812">Transmembrane</keyword>
<dbReference type="OrthoDB" id="424834at2759"/>
<dbReference type="PANTHER" id="PTHR23512:SF3">
    <property type="entry name" value="MAJOR FACILITATOR SUPERFAMILY DOMAIN-CONTAINING PROTEIN 1"/>
    <property type="match status" value="1"/>
</dbReference>
<comment type="catalytic activity">
    <reaction evidence="17">
        <text>L-arginyl-glycine(out) = L-arginyl-glycine(in)</text>
        <dbReference type="Rhea" id="RHEA:79391"/>
        <dbReference type="ChEBI" id="CHEBI:229955"/>
    </reaction>
</comment>
<comment type="subunit">
    <text evidence="24">Homodimer. Interacts with lysosomal protein GLMP (via lumenal domain); the interaction starts while both proteins are still in the endoplasmic reticulum and is required for stabilization of MFSD1 in lysosomes but has no direct effect on its targeting to lysosomes or transporter activity.</text>
</comment>
<protein>
    <recommendedName>
        <fullName evidence="21">Lysosomal dipeptide transporter MFSD1</fullName>
    </recommendedName>
    <alternativeName>
        <fullName evidence="22">Major facilitator superfamily domain-containing protein 1</fullName>
    </alternativeName>
</protein>
<dbReference type="GO" id="GO:0005765">
    <property type="term" value="C:lysosomal membrane"/>
    <property type="evidence" value="ECO:0007669"/>
    <property type="project" value="UniProtKB-SubCell"/>
</dbReference>
<evidence type="ECO:0000256" key="19">
    <source>
        <dbReference type="ARBA" id="ARBA00044919"/>
    </source>
</evidence>
<keyword evidence="5 25" id="KW-1133">Transmembrane helix</keyword>
<dbReference type="InterPro" id="IPR052187">
    <property type="entry name" value="MFSD1"/>
</dbReference>
<evidence type="ECO:0000256" key="2">
    <source>
        <dbReference type="ARBA" id="ARBA00008335"/>
    </source>
</evidence>
<dbReference type="Proteomes" id="UP000887568">
    <property type="component" value="Unplaced"/>
</dbReference>
<evidence type="ECO:0000256" key="23">
    <source>
        <dbReference type="ARBA" id="ARBA00045709"/>
    </source>
</evidence>
<evidence type="ECO:0000256" key="14">
    <source>
        <dbReference type="ARBA" id="ARBA00044898"/>
    </source>
</evidence>
<evidence type="ECO:0000256" key="8">
    <source>
        <dbReference type="ARBA" id="ARBA00044876"/>
    </source>
</evidence>
<dbReference type="Gene3D" id="1.20.1250.20">
    <property type="entry name" value="MFS general substrate transporter like domains"/>
    <property type="match status" value="1"/>
</dbReference>
<feature type="transmembrane region" description="Helical" evidence="25">
    <location>
        <begin position="144"/>
        <end position="168"/>
    </location>
</feature>
<comment type="catalytic activity">
    <reaction evidence="16">
        <text>L-lysyl-L-lysine(out) = L-lysyl-L-lysine(in)</text>
        <dbReference type="Rhea" id="RHEA:79403"/>
        <dbReference type="ChEBI" id="CHEBI:229956"/>
    </reaction>
</comment>
<organism evidence="26 27">
    <name type="scientific">Patiria miniata</name>
    <name type="common">Bat star</name>
    <name type="synonym">Asterina miniata</name>
    <dbReference type="NCBI Taxonomy" id="46514"/>
    <lineage>
        <taxon>Eukaryota</taxon>
        <taxon>Metazoa</taxon>
        <taxon>Echinodermata</taxon>
        <taxon>Eleutherozoa</taxon>
        <taxon>Asterozoa</taxon>
        <taxon>Asteroidea</taxon>
        <taxon>Valvatacea</taxon>
        <taxon>Valvatida</taxon>
        <taxon>Asterinidae</taxon>
        <taxon>Patiria</taxon>
    </lineage>
</organism>
<comment type="catalytic activity">
    <reaction evidence="11">
        <text>L-alpha-aminoacyl-L-histidine(out) = L-alpha-aminoacyl-L-histidine(in)</text>
        <dbReference type="Rhea" id="RHEA:79375"/>
        <dbReference type="ChEBI" id="CHEBI:229967"/>
    </reaction>
</comment>
<evidence type="ECO:0000256" key="7">
    <source>
        <dbReference type="ARBA" id="ARBA00023228"/>
    </source>
</evidence>
<evidence type="ECO:0000256" key="25">
    <source>
        <dbReference type="SAM" id="Phobius"/>
    </source>
</evidence>
<dbReference type="AlphaFoldDB" id="A0A914ADS4"/>
<comment type="catalytic activity">
    <reaction evidence="8">
        <text>L-lysyl-L-alanine(out) = L-lysyl-L-alanine(in)</text>
        <dbReference type="Rhea" id="RHEA:79399"/>
        <dbReference type="ChEBI" id="CHEBI:229954"/>
    </reaction>
</comment>
<comment type="catalytic activity">
    <reaction evidence="19">
        <text>L-alanyl-L-lysine(out) = L-alanyl-L-lysine(in)</text>
        <dbReference type="Rhea" id="RHEA:79415"/>
        <dbReference type="ChEBI" id="CHEBI:192470"/>
    </reaction>
</comment>
<comment type="catalytic activity">
    <reaction evidence="9">
        <text>L-histidyl-glycine(out) = L-histidyl-glycine(in)</text>
        <dbReference type="Rhea" id="RHEA:79395"/>
        <dbReference type="ChEBI" id="CHEBI:229957"/>
    </reaction>
</comment>
<evidence type="ECO:0000256" key="22">
    <source>
        <dbReference type="ARBA" id="ARBA00045018"/>
    </source>
</evidence>
<dbReference type="InterPro" id="IPR036259">
    <property type="entry name" value="MFS_trans_sf"/>
</dbReference>
<evidence type="ECO:0000256" key="9">
    <source>
        <dbReference type="ARBA" id="ARBA00044878"/>
    </source>
</evidence>
<comment type="catalytic activity">
    <reaction evidence="20">
        <text>L-lysyl-glycine(out) = L-lysyl-glycine(in)</text>
        <dbReference type="Rhea" id="RHEA:79407"/>
        <dbReference type="ChEBI" id="CHEBI:191202"/>
    </reaction>
</comment>
<evidence type="ECO:0000313" key="27">
    <source>
        <dbReference type="Proteomes" id="UP000887568"/>
    </source>
</evidence>
<evidence type="ECO:0000256" key="18">
    <source>
        <dbReference type="ARBA" id="ARBA00044912"/>
    </source>
</evidence>
<feature type="transmembrane region" description="Helical" evidence="25">
    <location>
        <begin position="84"/>
        <end position="103"/>
    </location>
</feature>
<dbReference type="RefSeq" id="XP_038062085.1">
    <property type="nucleotide sequence ID" value="XM_038206157.1"/>
</dbReference>
<comment type="catalytic activity">
    <reaction evidence="14">
        <text>L-aspartyl-L-lysine(out) = L-aspartyl-L-lysine(in)</text>
        <dbReference type="Rhea" id="RHEA:79411"/>
        <dbReference type="ChEBI" id="CHEBI:229953"/>
    </reaction>
</comment>
<proteinExistence type="inferred from homology"/>
<evidence type="ECO:0000256" key="21">
    <source>
        <dbReference type="ARBA" id="ARBA00044985"/>
    </source>
</evidence>
<feature type="transmembrane region" description="Helical" evidence="25">
    <location>
        <begin position="299"/>
        <end position="330"/>
    </location>
</feature>
<dbReference type="Pfam" id="PF07690">
    <property type="entry name" value="MFS_1"/>
    <property type="match status" value="1"/>
</dbReference>
<accession>A0A914ADS4</accession>
<dbReference type="PANTHER" id="PTHR23512">
    <property type="entry name" value="MAJOR FACILITATOR SUPERFAMILY DOMAIN-CONTAINING PROTEIN 1"/>
    <property type="match status" value="1"/>
</dbReference>
<comment type="similarity">
    <text evidence="2">Belongs to the major facilitator superfamily.</text>
</comment>
<comment type="catalytic activity">
    <reaction evidence="10">
        <text>L-alpha-aminoacyl-L-arginine(out) = L-alpha-aminoacyl-L-arginine(in)</text>
        <dbReference type="Rhea" id="RHEA:79367"/>
        <dbReference type="ChEBI" id="CHEBI:229968"/>
    </reaction>
</comment>
<feature type="transmembrane region" description="Helical" evidence="25">
    <location>
        <begin position="20"/>
        <end position="39"/>
    </location>
</feature>
<evidence type="ECO:0000313" key="26">
    <source>
        <dbReference type="EnsemblMetazoa" id="XP_038062085.1"/>
    </source>
</evidence>
<name>A0A914ADS4_PATMI</name>
<comment type="subcellular location">
    <subcellularLocation>
        <location evidence="1">Lysosome membrane</location>
        <topology evidence="1">Multi-pass membrane protein</topology>
    </subcellularLocation>
</comment>
<feature type="transmembrane region" description="Helical" evidence="25">
    <location>
        <begin position="205"/>
        <end position="228"/>
    </location>
</feature>
<keyword evidence="7" id="KW-0458">Lysosome</keyword>
<evidence type="ECO:0000256" key="15">
    <source>
        <dbReference type="ARBA" id="ARBA00044899"/>
    </source>
</evidence>
<evidence type="ECO:0000256" key="10">
    <source>
        <dbReference type="ARBA" id="ARBA00044881"/>
    </source>
</evidence>
<feature type="transmembrane region" description="Helical" evidence="25">
    <location>
        <begin position="109"/>
        <end position="132"/>
    </location>
</feature>
<evidence type="ECO:0000256" key="6">
    <source>
        <dbReference type="ARBA" id="ARBA00023136"/>
    </source>
</evidence>
<comment type="catalytic activity">
    <reaction evidence="18">
        <text>L-histidyl-L-alpha-amino acid(out) = L-histidyl-L-alpha-amino acid(in)</text>
        <dbReference type="Rhea" id="RHEA:79379"/>
        <dbReference type="ChEBI" id="CHEBI:229964"/>
    </reaction>
</comment>
<feature type="transmembrane region" description="Helical" evidence="25">
    <location>
        <begin position="336"/>
        <end position="362"/>
    </location>
</feature>
<feature type="transmembrane region" description="Helical" evidence="25">
    <location>
        <begin position="382"/>
        <end position="402"/>
    </location>
</feature>
<reference evidence="26" key="1">
    <citation type="submission" date="2022-11" db="UniProtKB">
        <authorList>
            <consortium name="EnsemblMetazoa"/>
        </authorList>
    </citation>
    <scope>IDENTIFICATION</scope>
</reference>
<evidence type="ECO:0000256" key="20">
    <source>
        <dbReference type="ARBA" id="ARBA00044924"/>
    </source>
</evidence>
<evidence type="ECO:0000256" key="1">
    <source>
        <dbReference type="ARBA" id="ARBA00004155"/>
    </source>
</evidence>
<keyword evidence="6 25" id="KW-0472">Membrane</keyword>
<dbReference type="SUPFAM" id="SSF103473">
    <property type="entry name" value="MFS general substrate transporter"/>
    <property type="match status" value="1"/>
</dbReference>
<comment type="catalytic activity">
    <reaction evidence="12">
        <text>L-lysyl-L-alpha-amino acid(out) = L-lysyl-L-alpha-amino acid(in)</text>
        <dbReference type="Rhea" id="RHEA:79387"/>
        <dbReference type="ChEBI" id="CHEBI:229965"/>
    </reaction>
</comment>
<comment type="catalytic activity">
    <reaction evidence="13">
        <text>L-alpha-aminoacyl-L-lysine(out) = L-alpha-aminoacyl-L-lysine(in)</text>
        <dbReference type="Rhea" id="RHEA:79383"/>
        <dbReference type="ChEBI" id="CHEBI:229966"/>
    </reaction>
</comment>
<evidence type="ECO:0000256" key="11">
    <source>
        <dbReference type="ARBA" id="ARBA00044884"/>
    </source>
</evidence>
<evidence type="ECO:0000256" key="5">
    <source>
        <dbReference type="ARBA" id="ARBA00022989"/>
    </source>
</evidence>
<keyword evidence="27" id="KW-1185">Reference proteome</keyword>
<feature type="transmembrane region" description="Helical" evidence="25">
    <location>
        <begin position="258"/>
        <end position="278"/>
    </location>
</feature>
<dbReference type="InterPro" id="IPR011701">
    <property type="entry name" value="MFS"/>
</dbReference>
<keyword evidence="3" id="KW-0813">Transport</keyword>
<evidence type="ECO:0000256" key="16">
    <source>
        <dbReference type="ARBA" id="ARBA00044900"/>
    </source>
</evidence>
<evidence type="ECO:0000256" key="12">
    <source>
        <dbReference type="ARBA" id="ARBA00044891"/>
    </source>
</evidence>
<sequence length="437" mass="47268">MTAFAFVTTMDTNLGKDGTSFGWAIFLLNSVVLFGIHFMHDLPSPLQGVLQASPQSTNGSEVEPFGNGSDLTGLGFTPFQYNQLYAIYSIGEGVTAIVAGIAIDRFGRTANLIAAGLLSGLGGLAFALGPLLNSRLTILVTMLVGRFLMAVSNAFLFVLQGVVILFWFEDRVTTAFGAVSCANAAGEVLNFLITKPLYNALGLQWVLWISMILVIVGTSLPATALGYLDSVGASDQYKESRQTRQNKLSFSDLVELPLQYWLLVFTRVFFNSMIWALIGDISKFVTDRYGYSEASVVPSYFAGIFFGLSTVGCFCAGRLMVSVIACITLVVPTSTVGTAIGITLTIEMCFTAASNVVIGLILGQTHEYHLSDAVMQFRWQLVIVYTIGLTGVAFIFSLAANIHNMQTGGALNKTQSEVTAERHNENGFQKLRQDEDD</sequence>